<dbReference type="SUPFAM" id="SSF51445">
    <property type="entry name" value="(Trans)glycosidases"/>
    <property type="match status" value="1"/>
</dbReference>
<feature type="non-terminal residue" evidence="1">
    <location>
        <position position="1"/>
    </location>
</feature>
<accession>A0A6J4RM03</accession>
<proteinExistence type="predicted"/>
<evidence type="ECO:0000313" key="1">
    <source>
        <dbReference type="EMBL" id="CAA9469735.1"/>
    </source>
</evidence>
<name>A0A6J4RM03_9ACTN</name>
<dbReference type="Gene3D" id="3.20.20.80">
    <property type="entry name" value="Glycosidases"/>
    <property type="match status" value="1"/>
</dbReference>
<sequence length="224" mass="24500">PDALPAYRRLIADIDAAARETGARLRWWSPWNEPNHPGFISPQRTSCADGAHTATAAPYVRLARAMREELDRLPGEQGFVLGEVAGLLTTRPTHTPVDEFIGALPRDLVCSADLWTTHGYARGDDPVDAVDGALRAHGCPKTLWVTETGIRGDREGACGTMHERLARWHADPRVGAAFQYTFRTDDVFPTGLVSTDLTTRYPTLAAWRAWSAADEPPADPCSQA</sequence>
<protein>
    <recommendedName>
        <fullName evidence="2">Asl1-like glycosyl hydrolase catalytic domain-containing protein</fullName>
    </recommendedName>
</protein>
<evidence type="ECO:0008006" key="2">
    <source>
        <dbReference type="Google" id="ProtNLM"/>
    </source>
</evidence>
<reference evidence="1" key="1">
    <citation type="submission" date="2020-02" db="EMBL/GenBank/DDBJ databases">
        <authorList>
            <person name="Meier V. D."/>
        </authorList>
    </citation>
    <scope>NUCLEOTIDE SEQUENCE</scope>
    <source>
        <strain evidence="1">AVDCRST_MAG69</strain>
    </source>
</reference>
<dbReference type="InterPro" id="IPR017853">
    <property type="entry name" value="GH"/>
</dbReference>
<organism evidence="1">
    <name type="scientific">uncultured Solirubrobacteraceae bacterium</name>
    <dbReference type="NCBI Taxonomy" id="1162706"/>
    <lineage>
        <taxon>Bacteria</taxon>
        <taxon>Bacillati</taxon>
        <taxon>Actinomycetota</taxon>
        <taxon>Thermoleophilia</taxon>
        <taxon>Solirubrobacterales</taxon>
        <taxon>Solirubrobacteraceae</taxon>
        <taxon>environmental samples</taxon>
    </lineage>
</organism>
<gene>
    <name evidence="1" type="ORF">AVDCRST_MAG69-1</name>
</gene>
<dbReference type="AlphaFoldDB" id="A0A6J4RM03"/>
<dbReference type="EMBL" id="CADCVP010000001">
    <property type="protein sequence ID" value="CAA9469735.1"/>
    <property type="molecule type" value="Genomic_DNA"/>
</dbReference>